<accession>A0A0B0P3M0</accession>
<name>A0A0B0P3M0_GOSAR</name>
<reference evidence="2" key="1">
    <citation type="submission" date="2014-09" db="EMBL/GenBank/DDBJ databases">
        <authorList>
            <person name="Mudge J."/>
            <person name="Ramaraj T."/>
            <person name="Lindquist I.E."/>
            <person name="Bharti A.K."/>
            <person name="Sundararajan A."/>
            <person name="Cameron C.T."/>
            <person name="Woodward J.E."/>
            <person name="May G.D."/>
            <person name="Brubaker C."/>
            <person name="Broadhvest J."/>
            <person name="Wilkins T.A."/>
        </authorList>
    </citation>
    <scope>NUCLEOTIDE SEQUENCE</scope>
    <source>
        <strain evidence="2">cv. AKA8401</strain>
    </source>
</reference>
<dbReference type="Proteomes" id="UP000032142">
    <property type="component" value="Unassembled WGS sequence"/>
</dbReference>
<proteinExistence type="predicted"/>
<dbReference type="EMBL" id="KN413585">
    <property type="protein sequence ID" value="KHG19655.1"/>
    <property type="molecule type" value="Genomic_DNA"/>
</dbReference>
<sequence length="77" mass="8849">MGNQHGMDFLTRACHTIVSLWQDRSTTYTGRLHARTYSTALTSGVSHGRILAEPKYNPIRKRPILRVLRHSKPYLNT</sequence>
<keyword evidence="2" id="KW-1185">Reference proteome</keyword>
<organism evidence="1 2">
    <name type="scientific">Gossypium arboreum</name>
    <name type="common">Tree cotton</name>
    <name type="synonym">Gossypium nanking</name>
    <dbReference type="NCBI Taxonomy" id="29729"/>
    <lineage>
        <taxon>Eukaryota</taxon>
        <taxon>Viridiplantae</taxon>
        <taxon>Streptophyta</taxon>
        <taxon>Embryophyta</taxon>
        <taxon>Tracheophyta</taxon>
        <taxon>Spermatophyta</taxon>
        <taxon>Magnoliopsida</taxon>
        <taxon>eudicotyledons</taxon>
        <taxon>Gunneridae</taxon>
        <taxon>Pentapetalae</taxon>
        <taxon>rosids</taxon>
        <taxon>malvids</taxon>
        <taxon>Malvales</taxon>
        <taxon>Malvaceae</taxon>
        <taxon>Malvoideae</taxon>
        <taxon>Gossypium</taxon>
    </lineage>
</organism>
<dbReference type="AlphaFoldDB" id="A0A0B0P3M0"/>
<gene>
    <name evidence="1" type="ORF">F383_24171</name>
</gene>
<protein>
    <submittedName>
        <fullName evidence="1">Uncharacterized protein</fullName>
    </submittedName>
</protein>
<evidence type="ECO:0000313" key="2">
    <source>
        <dbReference type="Proteomes" id="UP000032142"/>
    </source>
</evidence>
<evidence type="ECO:0000313" key="1">
    <source>
        <dbReference type="EMBL" id="KHG19655.1"/>
    </source>
</evidence>